<feature type="compositionally biased region" description="Basic and acidic residues" evidence="1">
    <location>
        <begin position="26"/>
        <end position="37"/>
    </location>
</feature>
<proteinExistence type="predicted"/>
<keyword evidence="3" id="KW-1185">Reference proteome</keyword>
<reference evidence="2 3" key="2">
    <citation type="journal article" date="2017" name="Sci. Rep.">
        <title>Ant-infecting Ophiocordyceps genomes reveal a high diversity of potential behavioral manipulation genes and a possible major role for enterotoxins.</title>
        <authorList>
            <person name="de Bekker C."/>
            <person name="Ohm R.A."/>
            <person name="Evans H.C."/>
            <person name="Brachmann A."/>
            <person name="Hughes D.P."/>
        </authorList>
    </citation>
    <scope>NUCLEOTIDE SEQUENCE [LARGE SCALE GENOMIC DNA]</scope>
    <source>
        <strain evidence="2 3">SC16a</strain>
    </source>
</reference>
<dbReference type="AlphaFoldDB" id="A0A2A9PAZ6"/>
<sequence length="100" mass="10982">MKSPSPLHPPKKSDTTLDTLSASRRGVRETERDRDKSAVSPGIFHVSTRRSGEDLNKDVMLVTHATSTRGEKSCLQRATSGEADWHAPPSPSRGSLLFIR</sequence>
<dbReference type="Proteomes" id="UP000037136">
    <property type="component" value="Unassembled WGS sequence"/>
</dbReference>
<feature type="region of interest" description="Disordered" evidence="1">
    <location>
        <begin position="66"/>
        <end position="100"/>
    </location>
</feature>
<dbReference type="EMBL" id="LAZP02000278">
    <property type="protein sequence ID" value="PFH58579.1"/>
    <property type="molecule type" value="Genomic_DNA"/>
</dbReference>
<evidence type="ECO:0000256" key="1">
    <source>
        <dbReference type="SAM" id="MobiDB-lite"/>
    </source>
</evidence>
<reference evidence="2 3" key="1">
    <citation type="journal article" date="2015" name="BMC Genomics">
        <title>Gene expression during zombie ant biting behavior reflects the complexity underlying fungal parasitic behavioral manipulation.</title>
        <authorList>
            <person name="de Bekker C."/>
            <person name="Ohm R.A."/>
            <person name="Loreto R.G."/>
            <person name="Sebastian A."/>
            <person name="Albert I."/>
            <person name="Merrow M."/>
            <person name="Brachmann A."/>
            <person name="Hughes D.P."/>
        </authorList>
    </citation>
    <scope>NUCLEOTIDE SEQUENCE [LARGE SCALE GENOMIC DNA]</scope>
    <source>
        <strain evidence="2 3">SC16a</strain>
    </source>
</reference>
<organism evidence="2 3">
    <name type="scientific">Ophiocordyceps unilateralis</name>
    <name type="common">Zombie-ant fungus</name>
    <name type="synonym">Torrubia unilateralis</name>
    <dbReference type="NCBI Taxonomy" id="268505"/>
    <lineage>
        <taxon>Eukaryota</taxon>
        <taxon>Fungi</taxon>
        <taxon>Dikarya</taxon>
        <taxon>Ascomycota</taxon>
        <taxon>Pezizomycotina</taxon>
        <taxon>Sordariomycetes</taxon>
        <taxon>Hypocreomycetidae</taxon>
        <taxon>Hypocreales</taxon>
        <taxon>Ophiocordycipitaceae</taxon>
        <taxon>Ophiocordyceps</taxon>
    </lineage>
</organism>
<evidence type="ECO:0000313" key="2">
    <source>
        <dbReference type="EMBL" id="PFH58579.1"/>
    </source>
</evidence>
<evidence type="ECO:0000313" key="3">
    <source>
        <dbReference type="Proteomes" id="UP000037136"/>
    </source>
</evidence>
<comment type="caution">
    <text evidence="2">The sequence shown here is derived from an EMBL/GenBank/DDBJ whole genome shotgun (WGS) entry which is preliminary data.</text>
</comment>
<gene>
    <name evidence="2" type="ORF">XA68_13481</name>
</gene>
<protein>
    <submittedName>
        <fullName evidence="2">Uncharacterized protein</fullName>
    </submittedName>
</protein>
<feature type="region of interest" description="Disordered" evidence="1">
    <location>
        <begin position="1"/>
        <end position="52"/>
    </location>
</feature>
<accession>A0A2A9PAZ6</accession>
<name>A0A2A9PAZ6_OPHUN</name>